<evidence type="ECO:0000313" key="3">
    <source>
        <dbReference type="EMBL" id="SBT57998.1"/>
    </source>
</evidence>
<evidence type="ECO:0000313" key="2">
    <source>
        <dbReference type="EMBL" id="SBT56575.1"/>
    </source>
</evidence>
<evidence type="ECO:0000313" key="4">
    <source>
        <dbReference type="Proteomes" id="UP000078550"/>
    </source>
</evidence>
<dbReference type="EMBL" id="FLRE01002123">
    <property type="protein sequence ID" value="SBT57998.1"/>
    <property type="molecule type" value="Genomic_DNA"/>
</dbReference>
<reference evidence="4 5" key="2">
    <citation type="submission" date="2016-05" db="EMBL/GenBank/DDBJ databases">
        <authorList>
            <person name="Naeem Raeece"/>
        </authorList>
    </citation>
    <scope>NUCLEOTIDE SEQUENCE [LARGE SCALE GENOMIC DNA]</scope>
</reference>
<feature type="compositionally biased region" description="Polar residues" evidence="1">
    <location>
        <begin position="260"/>
        <end position="269"/>
    </location>
</feature>
<dbReference type="AlphaFoldDB" id="A0A1A9AKG7"/>
<gene>
    <name evidence="2" type="ORF">POVWA1_076900</name>
    <name evidence="3" type="ORF">POVWA2_082720</name>
</gene>
<feature type="compositionally biased region" description="Polar residues" evidence="1">
    <location>
        <begin position="207"/>
        <end position="225"/>
    </location>
</feature>
<keyword evidence="5" id="KW-1185">Reference proteome</keyword>
<dbReference type="Proteomes" id="UP000078555">
    <property type="component" value="Unassembled WGS sequence"/>
</dbReference>
<evidence type="ECO:0000256" key="1">
    <source>
        <dbReference type="SAM" id="MobiDB-lite"/>
    </source>
</evidence>
<dbReference type="EMBL" id="FLRD01001143">
    <property type="protein sequence ID" value="SBT56575.1"/>
    <property type="molecule type" value="Genomic_DNA"/>
</dbReference>
<protein>
    <submittedName>
        <fullName evidence="2">Unspecified product</fullName>
    </submittedName>
</protein>
<sequence length="456" mass="52858">MAQDAGYSILTHYISVDVFISMIESDIKKLIRKFGHINCGLRHEELCEELKKYINQKKTPILSLMNEEGKKEWNTKWSRKRSEFFNRLFEEEGFINMCYPKKYTDEPKLYQFKSKHIQFCQERDVWKEDVEKNNEYNECVRYNMWINTETASLTREFLSNVRVSSLPTVKKYFSTKTQPKGYEPPDIYRKSKLDCEIYNPASKRYQQKSVTKASPNNPHTSTSPDVRQESHGKGGISMPDEGKIEITKSHVKELPKSESPDSLTSSITKTEVDDTASGKQPSTDPENTSIKSTSSHDTTNDQQNNYKVILQGSPVVDSVPIFQPIPDSHPNPDDEYLKLQSFFYSHLNNLDGQKITQDMHERIYTKPVMFPKTYPTYIHSNPMVSILTKGYNNILPKNTRAKHHPPVYTHVLPFQKANSTASQFTQNRKPWKTGSSFFHQELPPFYSTIKGIIKNY</sequence>
<dbReference type="Proteomes" id="UP000078550">
    <property type="component" value="Unassembled WGS sequence"/>
</dbReference>
<organism evidence="2 5">
    <name type="scientific">Plasmodium ovale wallikeri</name>
    <dbReference type="NCBI Taxonomy" id="864142"/>
    <lineage>
        <taxon>Eukaryota</taxon>
        <taxon>Sar</taxon>
        <taxon>Alveolata</taxon>
        <taxon>Apicomplexa</taxon>
        <taxon>Aconoidasida</taxon>
        <taxon>Haemosporida</taxon>
        <taxon>Plasmodiidae</taxon>
        <taxon>Plasmodium</taxon>
        <taxon>Plasmodium (Plasmodium)</taxon>
    </lineage>
</organism>
<feature type="region of interest" description="Disordered" evidence="1">
    <location>
        <begin position="204"/>
        <end position="302"/>
    </location>
</feature>
<proteinExistence type="predicted"/>
<evidence type="ECO:0000313" key="5">
    <source>
        <dbReference type="Proteomes" id="UP000078555"/>
    </source>
</evidence>
<feature type="compositionally biased region" description="Basic and acidic residues" evidence="1">
    <location>
        <begin position="240"/>
        <end position="259"/>
    </location>
</feature>
<accession>A0A1A9AKG7</accession>
<feature type="compositionally biased region" description="Polar residues" evidence="1">
    <location>
        <begin position="277"/>
        <end position="302"/>
    </location>
</feature>
<reference evidence="2" key="1">
    <citation type="submission" date="2016-05" db="EMBL/GenBank/DDBJ databases">
        <authorList>
            <person name="Lavstsen T."/>
            <person name="Jespersen J.S."/>
        </authorList>
    </citation>
    <scope>NUCLEOTIDE SEQUENCE [LARGE SCALE GENOMIC DNA]</scope>
</reference>
<name>A0A1A9AKG7_PLAOA</name>